<accession>A0A4V5NE70</accession>
<protein>
    <submittedName>
        <fullName evidence="1">Uncharacterized protein</fullName>
    </submittedName>
</protein>
<comment type="caution">
    <text evidence="1">The sequence shown here is derived from an EMBL/GenBank/DDBJ whole genome shotgun (WGS) entry which is preliminary data.</text>
</comment>
<dbReference type="AlphaFoldDB" id="A0A4V5NE70"/>
<reference evidence="1 2" key="1">
    <citation type="submission" date="2017-03" db="EMBL/GenBank/DDBJ databases">
        <title>Genomes of endolithic fungi from Antarctica.</title>
        <authorList>
            <person name="Coleine C."/>
            <person name="Masonjones S."/>
            <person name="Stajich J.E."/>
        </authorList>
    </citation>
    <scope>NUCLEOTIDE SEQUENCE [LARGE SCALE GENOMIC DNA]</scope>
    <source>
        <strain evidence="1 2">CCFEE 5187</strain>
    </source>
</reference>
<sequence length="203" mass="22323">MVDLFKCLSSSDRAGIDRSLGSHVKDISSITATAFGFPHKVAAGTGSRSWREAYRSMLEGVLRDAEDALVSLPYDSIRSYTTNQSHFLDEIKEPSLVILDLASERNVLVDEQTKQISGMLGCANAVWGDPLMANVFDGPSEAFLEGFGPRPSRVAGAKVRQLLYAVYRATVTIVTHYYRPAQECREFEARRSLTSALNQLTGV</sequence>
<organism evidence="1 2">
    <name type="scientific">Cryomyces minteri</name>
    <dbReference type="NCBI Taxonomy" id="331657"/>
    <lineage>
        <taxon>Eukaryota</taxon>
        <taxon>Fungi</taxon>
        <taxon>Dikarya</taxon>
        <taxon>Ascomycota</taxon>
        <taxon>Pezizomycotina</taxon>
        <taxon>Dothideomycetes</taxon>
        <taxon>Dothideomycetes incertae sedis</taxon>
        <taxon>Cryomyces</taxon>
    </lineage>
</organism>
<dbReference type="Gene3D" id="3.90.1200.10">
    <property type="match status" value="1"/>
</dbReference>
<dbReference type="Proteomes" id="UP000308768">
    <property type="component" value="Unassembled WGS sequence"/>
</dbReference>
<dbReference type="EMBL" id="NAJN01001161">
    <property type="protein sequence ID" value="TKA65249.1"/>
    <property type="molecule type" value="Genomic_DNA"/>
</dbReference>
<proteinExistence type="predicted"/>
<name>A0A4V5NE70_9PEZI</name>
<evidence type="ECO:0000313" key="2">
    <source>
        <dbReference type="Proteomes" id="UP000308768"/>
    </source>
</evidence>
<dbReference type="OrthoDB" id="5210591at2759"/>
<evidence type="ECO:0000313" key="1">
    <source>
        <dbReference type="EMBL" id="TKA65249.1"/>
    </source>
</evidence>
<gene>
    <name evidence="1" type="ORF">B0A49_08552</name>
</gene>
<keyword evidence="2" id="KW-1185">Reference proteome</keyword>